<dbReference type="GO" id="GO:0006564">
    <property type="term" value="P:L-serine biosynthetic process"/>
    <property type="evidence" value="ECO:0007669"/>
    <property type="project" value="UniProtKB-KW"/>
</dbReference>
<dbReference type="UniPathway" id="UPA00135">
    <property type="reaction ID" value="UER00198"/>
</dbReference>
<feature type="active site" description="Nucleophile" evidence="11">
    <location>
        <position position="97"/>
    </location>
</feature>
<dbReference type="InterPro" id="IPR004469">
    <property type="entry name" value="PSP"/>
</dbReference>
<evidence type="ECO:0000256" key="7">
    <source>
        <dbReference type="ARBA" id="ARBA00022801"/>
    </source>
</evidence>
<name>F4QF87_CACFS</name>
<evidence type="ECO:0000256" key="1">
    <source>
        <dbReference type="ARBA" id="ARBA00001946"/>
    </source>
</evidence>
<dbReference type="SFLD" id="SFLDF00029">
    <property type="entry name" value="phosphoserine_phosphatase"/>
    <property type="match status" value="1"/>
</dbReference>
<dbReference type="InterPro" id="IPR036412">
    <property type="entry name" value="HAD-like_sf"/>
</dbReference>
<dbReference type="KEGG" id="dfa:DFA_12011"/>
<proteinExistence type="inferred from homology"/>
<dbReference type="EC" id="3.1.3.3" evidence="4"/>
<comment type="cofactor">
    <cofactor evidence="1">
        <name>Mg(2+)</name>
        <dbReference type="ChEBI" id="CHEBI:18420"/>
    </cofactor>
</comment>
<evidence type="ECO:0000256" key="9">
    <source>
        <dbReference type="ARBA" id="ARBA00023299"/>
    </source>
</evidence>
<protein>
    <recommendedName>
        <fullName evidence="4">phosphoserine phosphatase</fullName>
        <ecNumber evidence="4">3.1.3.3</ecNumber>
    </recommendedName>
    <alternativeName>
        <fullName evidence="10">O-phosphoserine phosphohydrolase</fullName>
    </alternativeName>
</protein>
<evidence type="ECO:0000256" key="11">
    <source>
        <dbReference type="PIRSR" id="PIRSR604469-1"/>
    </source>
</evidence>
<dbReference type="GeneID" id="14865879"/>
<evidence type="ECO:0000256" key="6">
    <source>
        <dbReference type="ARBA" id="ARBA00022723"/>
    </source>
</evidence>
<dbReference type="NCBIfam" id="TIGR01488">
    <property type="entry name" value="HAD-SF-IB"/>
    <property type="match status" value="1"/>
</dbReference>
<dbReference type="SFLD" id="SFLDS00003">
    <property type="entry name" value="Haloacid_Dehalogenase"/>
    <property type="match status" value="1"/>
</dbReference>
<dbReference type="Pfam" id="PF00702">
    <property type="entry name" value="Hydrolase"/>
    <property type="match status" value="1"/>
</dbReference>
<dbReference type="OrthoDB" id="27226at2759"/>
<evidence type="ECO:0000256" key="10">
    <source>
        <dbReference type="ARBA" id="ARBA00031693"/>
    </source>
</evidence>
<keyword evidence="5" id="KW-0028">Amino-acid biosynthesis</keyword>
<accession>F4QF87</accession>
<evidence type="ECO:0000313" key="13">
    <source>
        <dbReference type="Proteomes" id="UP000007797"/>
    </source>
</evidence>
<keyword evidence="9" id="KW-0718">Serine biosynthesis</keyword>
<reference evidence="13" key="1">
    <citation type="journal article" date="2011" name="Genome Res.">
        <title>Phylogeny-wide analysis of social amoeba genomes highlights ancient origins for complex intercellular communication.</title>
        <authorList>
            <person name="Heidel A.J."/>
            <person name="Lawal H.M."/>
            <person name="Felder M."/>
            <person name="Schilde C."/>
            <person name="Helps N.R."/>
            <person name="Tunggal B."/>
            <person name="Rivero F."/>
            <person name="John U."/>
            <person name="Schleicher M."/>
            <person name="Eichinger L."/>
            <person name="Platzer M."/>
            <person name="Noegel A.A."/>
            <person name="Schaap P."/>
            <person name="Gloeckner G."/>
        </authorList>
    </citation>
    <scope>NUCLEOTIDE SEQUENCE [LARGE SCALE GENOMIC DNA]</scope>
    <source>
        <strain evidence="13">SH3</strain>
    </source>
</reference>
<evidence type="ECO:0000313" key="12">
    <source>
        <dbReference type="EMBL" id="EGG14241.1"/>
    </source>
</evidence>
<organism evidence="12 13">
    <name type="scientific">Cavenderia fasciculata</name>
    <name type="common">Slime mold</name>
    <name type="synonym">Dictyostelium fasciculatum</name>
    <dbReference type="NCBI Taxonomy" id="261658"/>
    <lineage>
        <taxon>Eukaryota</taxon>
        <taxon>Amoebozoa</taxon>
        <taxon>Evosea</taxon>
        <taxon>Eumycetozoa</taxon>
        <taxon>Dictyostelia</taxon>
        <taxon>Acytosteliales</taxon>
        <taxon>Cavenderiaceae</taxon>
        <taxon>Cavenderia</taxon>
    </lineage>
</organism>
<dbReference type="PANTHER" id="PTHR43344">
    <property type="entry name" value="PHOSPHOSERINE PHOSPHATASE"/>
    <property type="match status" value="1"/>
</dbReference>
<sequence>MSGYTLVLVSDRSNQIDHQLHFDHLLNKFNLKKTSAVDDLSNNSYNINVYKFNYQGTSHDDGQLSKQFHDYLDNKSIDFYFNNDNHYGNQRKLAAFDMDSCIIKNECIDEMAVIMGVSDKVSEITKKAMEGHYNFDEALRERLNLLKGMTCEQLEMVWEKIELNAGAYTLIKTLKYLGFKVALVSGGFTYYSYRIGSRLGFDYVFSNQLEIIDNKLTGKVIGSIVNGQMKKALLEKLTELNGLEQKHTVSMGDGSNDKLMVQYSDLGIAYHAKSILKAATPYHITFTPLSTLCIYLPNYKDIKDSDILDGFQNKELITKSVHSIPQYQTLIDQYKNDLSIKNNLIIIE</sequence>
<comment type="pathway">
    <text evidence="2">Amino-acid biosynthesis; L-serine biosynthesis; L-serine from 3-phospho-D-glycerate: step 3/3.</text>
</comment>
<dbReference type="Proteomes" id="UP000007797">
    <property type="component" value="Unassembled WGS sequence"/>
</dbReference>
<evidence type="ECO:0000256" key="2">
    <source>
        <dbReference type="ARBA" id="ARBA00005135"/>
    </source>
</evidence>
<dbReference type="SFLD" id="SFLDG01136">
    <property type="entry name" value="C1.6:_Phosphoserine_Phosphatas"/>
    <property type="match status" value="1"/>
</dbReference>
<evidence type="ECO:0000256" key="5">
    <source>
        <dbReference type="ARBA" id="ARBA00022605"/>
    </source>
</evidence>
<dbReference type="NCBIfam" id="TIGR00338">
    <property type="entry name" value="serB"/>
    <property type="match status" value="1"/>
</dbReference>
<dbReference type="SFLD" id="SFLDG01137">
    <property type="entry name" value="C1.6.1:_Phosphoserine_Phosphat"/>
    <property type="match status" value="1"/>
</dbReference>
<dbReference type="STRING" id="1054147.F4QF87"/>
<dbReference type="GO" id="GO:0005737">
    <property type="term" value="C:cytoplasm"/>
    <property type="evidence" value="ECO:0007669"/>
    <property type="project" value="TreeGrafter"/>
</dbReference>
<dbReference type="PANTHER" id="PTHR43344:SF2">
    <property type="entry name" value="PHOSPHOSERINE PHOSPHATASE"/>
    <property type="match status" value="1"/>
</dbReference>
<keyword evidence="8" id="KW-0460">Magnesium</keyword>
<feature type="active site" description="Proton donor" evidence="11">
    <location>
        <position position="99"/>
    </location>
</feature>
<dbReference type="RefSeq" id="XP_004350950.1">
    <property type="nucleotide sequence ID" value="XM_004350898.1"/>
</dbReference>
<dbReference type="InterPro" id="IPR050582">
    <property type="entry name" value="HAD-like_SerB"/>
</dbReference>
<dbReference type="OMA" id="MEGHYNF"/>
<evidence type="ECO:0000256" key="4">
    <source>
        <dbReference type="ARBA" id="ARBA00012640"/>
    </source>
</evidence>
<comment type="similarity">
    <text evidence="3">Belongs to the HAD-like hydrolase superfamily. SerB family.</text>
</comment>
<keyword evidence="6" id="KW-0479">Metal-binding</keyword>
<evidence type="ECO:0000256" key="8">
    <source>
        <dbReference type="ARBA" id="ARBA00022842"/>
    </source>
</evidence>
<keyword evidence="7" id="KW-0378">Hydrolase</keyword>
<dbReference type="GO" id="GO:0000287">
    <property type="term" value="F:magnesium ion binding"/>
    <property type="evidence" value="ECO:0007669"/>
    <property type="project" value="TreeGrafter"/>
</dbReference>
<dbReference type="InterPro" id="IPR023214">
    <property type="entry name" value="HAD_sf"/>
</dbReference>
<keyword evidence="13" id="KW-1185">Reference proteome</keyword>
<dbReference type="Gene3D" id="3.40.50.1000">
    <property type="entry name" value="HAD superfamily/HAD-like"/>
    <property type="match status" value="1"/>
</dbReference>
<dbReference type="AlphaFoldDB" id="F4QF87"/>
<gene>
    <name evidence="12" type="primary">serB</name>
    <name evidence="12" type="ORF">DFA_12011</name>
</gene>
<evidence type="ECO:0000256" key="3">
    <source>
        <dbReference type="ARBA" id="ARBA00009184"/>
    </source>
</evidence>
<dbReference type="GO" id="GO:0036424">
    <property type="term" value="F:L-phosphoserine phosphatase activity"/>
    <property type="evidence" value="ECO:0007669"/>
    <property type="project" value="InterPro"/>
</dbReference>
<dbReference type="SUPFAM" id="SSF56784">
    <property type="entry name" value="HAD-like"/>
    <property type="match status" value="1"/>
</dbReference>
<dbReference type="EMBL" id="GL883029">
    <property type="protein sequence ID" value="EGG14241.1"/>
    <property type="molecule type" value="Genomic_DNA"/>
</dbReference>